<evidence type="ECO:0000256" key="4">
    <source>
        <dbReference type="PROSITE-ProRule" id="PRU10007"/>
    </source>
</evidence>
<dbReference type="PANTHER" id="PTHR43720">
    <property type="entry name" value="2-AMINOMUCONIC SEMIALDEHYDE DEHYDROGENASE"/>
    <property type="match status" value="1"/>
</dbReference>
<evidence type="ECO:0000259" key="6">
    <source>
        <dbReference type="Pfam" id="PF00171"/>
    </source>
</evidence>
<dbReference type="InterPro" id="IPR016162">
    <property type="entry name" value="Ald_DH_N"/>
</dbReference>
<dbReference type="InterPro" id="IPR016161">
    <property type="entry name" value="Ald_DH/histidinol_DH"/>
</dbReference>
<dbReference type="PROSITE" id="PS00687">
    <property type="entry name" value="ALDEHYDE_DEHYDR_GLU"/>
    <property type="match status" value="1"/>
</dbReference>
<dbReference type="RefSeq" id="XP_022663935.1">
    <property type="nucleotide sequence ID" value="XM_022808200.1"/>
</dbReference>
<dbReference type="SUPFAM" id="SSF53720">
    <property type="entry name" value="ALDH-like"/>
    <property type="match status" value="1"/>
</dbReference>
<accession>A0A7M7KCX6</accession>
<dbReference type="KEGG" id="vde:111251535"/>
<dbReference type="InterPro" id="IPR015590">
    <property type="entry name" value="Aldehyde_DH_dom"/>
</dbReference>
<dbReference type="GO" id="GO:0016620">
    <property type="term" value="F:oxidoreductase activity, acting on the aldehyde or oxo group of donors, NAD or NADP as acceptor"/>
    <property type="evidence" value="ECO:0007669"/>
    <property type="project" value="InterPro"/>
</dbReference>
<dbReference type="Proteomes" id="UP000594260">
    <property type="component" value="Unplaced"/>
</dbReference>
<dbReference type="Gene3D" id="3.40.605.10">
    <property type="entry name" value="Aldehyde Dehydrogenase, Chain A, domain 1"/>
    <property type="match status" value="1"/>
</dbReference>
<name>A0A7M7KCX6_VARDE</name>
<feature type="active site" evidence="4">
    <location>
        <position position="247"/>
    </location>
</feature>
<proteinExistence type="inferred from homology"/>
<reference evidence="7" key="1">
    <citation type="submission" date="2021-01" db="UniProtKB">
        <authorList>
            <consortium name="EnsemblMetazoa"/>
        </authorList>
    </citation>
    <scope>IDENTIFICATION</scope>
</reference>
<dbReference type="GeneID" id="111251535"/>
<keyword evidence="2 5" id="KW-0560">Oxidoreductase</keyword>
<dbReference type="InterPro" id="IPR016163">
    <property type="entry name" value="Ald_DH_C"/>
</dbReference>
<dbReference type="Pfam" id="PF00171">
    <property type="entry name" value="Aldedh"/>
    <property type="match status" value="1"/>
</dbReference>
<dbReference type="FunFam" id="3.40.605.10:FF:000007">
    <property type="entry name" value="NAD/NADP-dependent betaine aldehyde dehydrogenase"/>
    <property type="match status" value="1"/>
</dbReference>
<dbReference type="RefSeq" id="XP_022663925.1">
    <property type="nucleotide sequence ID" value="XM_022808190.1"/>
</dbReference>
<comment type="similarity">
    <text evidence="1 5">Belongs to the aldehyde dehydrogenase family.</text>
</comment>
<dbReference type="OrthoDB" id="310895at2759"/>
<keyword evidence="8" id="KW-1185">Reference proteome</keyword>
<protein>
    <recommendedName>
        <fullName evidence="6">Aldehyde dehydrogenase domain-containing protein</fullName>
    </recommendedName>
</protein>
<evidence type="ECO:0000313" key="7">
    <source>
        <dbReference type="EnsemblMetazoa" id="XP_022663925"/>
    </source>
</evidence>
<dbReference type="AlphaFoldDB" id="A0A7M7KCX6"/>
<evidence type="ECO:0000256" key="3">
    <source>
        <dbReference type="ARBA" id="ARBA00023027"/>
    </source>
</evidence>
<dbReference type="InParanoid" id="A0A7M7KCX6"/>
<keyword evidence="3" id="KW-0520">NAD</keyword>
<dbReference type="InterPro" id="IPR029510">
    <property type="entry name" value="Ald_DH_CS_GLU"/>
</dbReference>
<dbReference type="EnsemblMetazoa" id="XM_022808190">
    <property type="protein sequence ID" value="XP_022663925"/>
    <property type="gene ID" value="LOC111251535"/>
</dbReference>
<feature type="domain" description="Aldehyde dehydrogenase" evidence="6">
    <location>
        <begin position="15"/>
        <end position="477"/>
    </location>
</feature>
<dbReference type="PROSITE" id="PS00070">
    <property type="entry name" value="ALDEHYDE_DEHYDR_CYS"/>
    <property type="match status" value="1"/>
</dbReference>
<evidence type="ECO:0000313" key="8">
    <source>
        <dbReference type="Proteomes" id="UP000594260"/>
    </source>
</evidence>
<dbReference type="InterPro" id="IPR016160">
    <property type="entry name" value="Ald_DH_CS_CYS"/>
</dbReference>
<dbReference type="PANTHER" id="PTHR43720:SF2">
    <property type="entry name" value="2-AMINOMUCONIC SEMIALDEHYDE DEHYDROGENASE"/>
    <property type="match status" value="1"/>
</dbReference>
<organism evidence="7 8">
    <name type="scientific">Varroa destructor</name>
    <name type="common">Honeybee mite</name>
    <dbReference type="NCBI Taxonomy" id="109461"/>
    <lineage>
        <taxon>Eukaryota</taxon>
        <taxon>Metazoa</taxon>
        <taxon>Ecdysozoa</taxon>
        <taxon>Arthropoda</taxon>
        <taxon>Chelicerata</taxon>
        <taxon>Arachnida</taxon>
        <taxon>Acari</taxon>
        <taxon>Parasitiformes</taxon>
        <taxon>Mesostigmata</taxon>
        <taxon>Gamasina</taxon>
        <taxon>Dermanyssoidea</taxon>
        <taxon>Varroidae</taxon>
        <taxon>Varroa</taxon>
    </lineage>
</organism>
<dbReference type="EnsemblMetazoa" id="XM_022808200">
    <property type="protein sequence ID" value="XP_022663935"/>
    <property type="gene ID" value="LOC111251535"/>
</dbReference>
<sequence>MFVVNNFIDGKFEPTQEYLDNVDPATGQVYSKVASSTCKDVWTAVAVAQRAQPLWQRKTVSERAAVLRRVADLLEERLEEFAVAESRDQGKPVWLAQDVDIPRAIHNFRHFADNAVNDRELAVPQPRSQLLHYVCRSPVGVVGIITPWNLPLYLLSFKLAPALVYGNAVVAKPSELTSVTTFMLAKLFLEAGLPNGVCNFVFGLGDPVGEALCSHPKIRAISFTGSTRTGTRISEIAAPLAKKCSLEMGGKNAAIVFPDCDRAKCLRTLLRACFLNQGEICLCTSRVFVHESIYKEFLADFVEETKALKVGPPTERDSFLGALISKEHFEKVRGYIKLAHEEGGTVLTGGLHPVPGLDDQHSLGYYVLPTVIEGLSASSRCMQEEIFGPVVCFCSFSDEEEVLDLVNGVQYGLCASVWTIDVRRLHRIVNYIDVGTIWANCWLVRHLHLPFGGTKMSGLGREGTEPSREFYTECKTVCVDFSL</sequence>
<evidence type="ECO:0000256" key="1">
    <source>
        <dbReference type="ARBA" id="ARBA00009986"/>
    </source>
</evidence>
<dbReference type="OMA" id="PMPIAAW"/>
<dbReference type="CDD" id="cd07093">
    <property type="entry name" value="ALDH_F8_HMSADH"/>
    <property type="match status" value="1"/>
</dbReference>
<dbReference type="FunFam" id="3.40.309.10:FF:000012">
    <property type="entry name" value="Betaine aldehyde dehydrogenase"/>
    <property type="match status" value="1"/>
</dbReference>
<evidence type="ECO:0000256" key="2">
    <source>
        <dbReference type="ARBA" id="ARBA00023002"/>
    </source>
</evidence>
<dbReference type="Gene3D" id="3.40.309.10">
    <property type="entry name" value="Aldehyde Dehydrogenase, Chain A, domain 2"/>
    <property type="match status" value="1"/>
</dbReference>
<evidence type="ECO:0000256" key="5">
    <source>
        <dbReference type="RuleBase" id="RU003345"/>
    </source>
</evidence>